<gene>
    <name evidence="2" type="ORF">BJBARM4_0912</name>
</gene>
<evidence type="ECO:0000313" key="3">
    <source>
        <dbReference type="Proteomes" id="UP000009375"/>
    </source>
</evidence>
<feature type="domain" description="Hemerythrin-like" evidence="1">
    <location>
        <begin position="4"/>
        <end position="115"/>
    </location>
</feature>
<sequence>MLDSVLTKDHERIDAYFNEFLLSLSSKPDIDKLDLIVSSLKNHMFWEEEYLFPEIFEENKLRIQGLEAEHGAILKLLDEVKRLISLNELDDAKKKTQGVMRILKGHNEAEEGYVYLELDKLPSEKQAALLLKEVEHAFAPKGWICKVLRSGSFK</sequence>
<dbReference type="EMBL" id="GG730076">
    <property type="protein sequence ID" value="EEZ92488.1"/>
    <property type="molecule type" value="Genomic_DNA"/>
</dbReference>
<name>D2EGL3_PARA4</name>
<evidence type="ECO:0000313" key="2">
    <source>
        <dbReference type="EMBL" id="EEZ92488.1"/>
    </source>
</evidence>
<protein>
    <submittedName>
        <fullName evidence="2">Hemerythrin HHE cation binding domain protein</fullName>
    </submittedName>
</protein>
<dbReference type="Gene3D" id="1.20.120.520">
    <property type="entry name" value="nmb1532 protein domain like"/>
    <property type="match status" value="1"/>
</dbReference>
<proteinExistence type="predicted"/>
<reference evidence="2 3" key="1">
    <citation type="journal article" date="2010" name="Proc. Natl. Acad. Sci. U.S.A.">
        <title>Enigmatic, ultrasmall, uncultivated Archaea.</title>
        <authorList>
            <person name="Baker B.J."/>
            <person name="Comolli L.R."/>
            <person name="Dick G.J."/>
            <person name="Hauser L.J."/>
            <person name="Hyatt D."/>
            <person name="Dill B.D."/>
            <person name="Land M.L."/>
            <person name="Verberkmoes N.C."/>
            <person name="Hettich R.L."/>
            <person name="Banfield J.F."/>
        </authorList>
    </citation>
    <scope>NUCLEOTIDE SEQUENCE [LARGE SCALE GENOMIC DNA]</scope>
</reference>
<dbReference type="Pfam" id="PF01814">
    <property type="entry name" value="Hemerythrin"/>
    <property type="match status" value="1"/>
</dbReference>
<organism evidence="2 3">
    <name type="scientific">Candidatus Parvarchaeum acidiphilum ARMAN-4</name>
    <dbReference type="NCBI Taxonomy" id="662760"/>
    <lineage>
        <taxon>Archaea</taxon>
        <taxon>Candidatus Parvarchaeota</taxon>
        <taxon>Candidatus Parvarchaeum</taxon>
    </lineage>
</organism>
<dbReference type="AlphaFoldDB" id="D2EGL3"/>
<dbReference type="Proteomes" id="UP000009375">
    <property type="component" value="Unassembled WGS sequence"/>
</dbReference>
<dbReference type="InterPro" id="IPR012312">
    <property type="entry name" value="Hemerythrin-like"/>
</dbReference>
<evidence type="ECO:0000259" key="1">
    <source>
        <dbReference type="Pfam" id="PF01814"/>
    </source>
</evidence>
<accession>D2EGL3</accession>